<evidence type="ECO:0000313" key="3">
    <source>
        <dbReference type="EMBL" id="GAA3932960.1"/>
    </source>
</evidence>
<comment type="caution">
    <text evidence="3">The sequence shown here is derived from an EMBL/GenBank/DDBJ whole genome shotgun (WGS) entry which is preliminary data.</text>
</comment>
<feature type="domain" description="Pseudouridine synthase RsuA/RluA-like" evidence="2">
    <location>
        <begin position="19"/>
        <end position="166"/>
    </location>
</feature>
<accession>A0ABP7MZG7</accession>
<evidence type="ECO:0000256" key="1">
    <source>
        <dbReference type="ARBA" id="ARBA00010876"/>
    </source>
</evidence>
<dbReference type="InterPro" id="IPR006508">
    <property type="entry name" value="PsdUridine_synth_RluA-like"/>
</dbReference>
<dbReference type="CDD" id="cd02869">
    <property type="entry name" value="PseudoU_synth_RluA_like"/>
    <property type="match status" value="1"/>
</dbReference>
<name>A0ABP7MZG7_9GAMM</name>
<keyword evidence="4" id="KW-1185">Reference proteome</keyword>
<dbReference type="EMBL" id="BAABBN010000007">
    <property type="protein sequence ID" value="GAA3932960.1"/>
    <property type="molecule type" value="Genomic_DNA"/>
</dbReference>
<evidence type="ECO:0000259" key="2">
    <source>
        <dbReference type="Pfam" id="PF00849"/>
    </source>
</evidence>
<dbReference type="InterPro" id="IPR006145">
    <property type="entry name" value="PsdUridine_synth_RsuA/RluA"/>
</dbReference>
<dbReference type="SUPFAM" id="SSF55120">
    <property type="entry name" value="Pseudouridine synthase"/>
    <property type="match status" value="1"/>
</dbReference>
<proteinExistence type="inferred from homology"/>
<dbReference type="InterPro" id="IPR020103">
    <property type="entry name" value="PsdUridine_synth_cat_dom_sf"/>
</dbReference>
<dbReference type="Gene3D" id="3.30.2350.10">
    <property type="entry name" value="Pseudouridine synthase"/>
    <property type="match status" value="1"/>
</dbReference>
<dbReference type="PROSITE" id="PS01129">
    <property type="entry name" value="PSI_RLU"/>
    <property type="match status" value="1"/>
</dbReference>
<evidence type="ECO:0000313" key="4">
    <source>
        <dbReference type="Proteomes" id="UP001501565"/>
    </source>
</evidence>
<dbReference type="Pfam" id="PF00849">
    <property type="entry name" value="PseudoU_synth_2"/>
    <property type="match status" value="1"/>
</dbReference>
<dbReference type="PANTHER" id="PTHR21600">
    <property type="entry name" value="MITOCHONDRIAL RNA PSEUDOURIDINE SYNTHASE"/>
    <property type="match status" value="1"/>
</dbReference>
<gene>
    <name evidence="3" type="ORF">GCM10022277_32290</name>
</gene>
<sequence>MSDVTTAEDSFDVVFDHDDFVIINKSAGISVHKDDQALGLVDIVARALGYQKLYLVHRLDKMTSGLLILAKNSRSNRLLSGMFERRSVSKYYLALSDQKPKKKQGLIKGDMETSRGGNWRLVKTYTNPAITQFFSFSLTDEVSKGLRLFVLKPHTGKTHQLRVALKSIGSGVLGDERYSSSQTDEDRGYLHAWALNFVYQGNEIAVSALPKQGRWFLHPGLINKLKEIGDPALFCWPKI</sequence>
<dbReference type="PANTHER" id="PTHR21600:SF87">
    <property type="entry name" value="RNA PSEUDOURIDYLATE SYNTHASE DOMAIN-CONTAINING PROTEIN 1"/>
    <property type="match status" value="1"/>
</dbReference>
<dbReference type="RefSeq" id="WP_344799601.1">
    <property type="nucleotide sequence ID" value="NZ_BAABBN010000007.1"/>
</dbReference>
<dbReference type="NCBIfam" id="TIGR01621">
    <property type="entry name" value="RluA-like"/>
    <property type="match status" value="1"/>
</dbReference>
<dbReference type="InterPro" id="IPR050188">
    <property type="entry name" value="RluA_PseudoU_synthase"/>
</dbReference>
<dbReference type="Proteomes" id="UP001501565">
    <property type="component" value="Unassembled WGS sequence"/>
</dbReference>
<protein>
    <submittedName>
        <fullName evidence="3">TIGR01621 family pseudouridine synthase</fullName>
    </submittedName>
</protein>
<organism evidence="3 4">
    <name type="scientific">Litoribacillus peritrichatus</name>
    <dbReference type="NCBI Taxonomy" id="718191"/>
    <lineage>
        <taxon>Bacteria</taxon>
        <taxon>Pseudomonadati</taxon>
        <taxon>Pseudomonadota</taxon>
        <taxon>Gammaproteobacteria</taxon>
        <taxon>Oceanospirillales</taxon>
        <taxon>Oceanospirillaceae</taxon>
        <taxon>Litoribacillus</taxon>
    </lineage>
</organism>
<reference evidence="4" key="1">
    <citation type="journal article" date="2019" name="Int. J. Syst. Evol. Microbiol.">
        <title>The Global Catalogue of Microorganisms (GCM) 10K type strain sequencing project: providing services to taxonomists for standard genome sequencing and annotation.</title>
        <authorList>
            <consortium name="The Broad Institute Genomics Platform"/>
            <consortium name="The Broad Institute Genome Sequencing Center for Infectious Disease"/>
            <person name="Wu L."/>
            <person name="Ma J."/>
        </authorList>
    </citation>
    <scope>NUCLEOTIDE SEQUENCE [LARGE SCALE GENOMIC DNA]</scope>
    <source>
        <strain evidence="4">JCM 17551</strain>
    </source>
</reference>
<dbReference type="InterPro" id="IPR006224">
    <property type="entry name" value="PsdUridine_synth_RluA-like_CS"/>
</dbReference>
<comment type="similarity">
    <text evidence="1">Belongs to the pseudouridine synthase RluA family.</text>
</comment>